<feature type="domain" description="Aminotransferase class I/classII large" evidence="7">
    <location>
        <begin position="38"/>
        <end position="388"/>
    </location>
</feature>
<dbReference type="PANTHER" id="PTHR46383">
    <property type="entry name" value="ASPARTATE AMINOTRANSFERASE"/>
    <property type="match status" value="1"/>
</dbReference>
<dbReference type="PROSITE" id="PS00105">
    <property type="entry name" value="AA_TRANSFER_CLASS_1"/>
    <property type="match status" value="1"/>
</dbReference>
<comment type="cofactor">
    <cofactor evidence="1 6">
        <name>pyridoxal 5'-phosphate</name>
        <dbReference type="ChEBI" id="CHEBI:597326"/>
    </cofactor>
</comment>
<evidence type="ECO:0000313" key="9">
    <source>
        <dbReference type="Proteomes" id="UP001501288"/>
    </source>
</evidence>
<dbReference type="PRINTS" id="PR00753">
    <property type="entry name" value="ACCSYNTHASE"/>
</dbReference>
<evidence type="ECO:0000256" key="5">
    <source>
        <dbReference type="ARBA" id="ARBA00022898"/>
    </source>
</evidence>
<evidence type="ECO:0000256" key="6">
    <source>
        <dbReference type="RuleBase" id="RU000481"/>
    </source>
</evidence>
<organism evidence="8 9">
    <name type="scientific">Dermacoccus barathri</name>
    <dbReference type="NCBI Taxonomy" id="322601"/>
    <lineage>
        <taxon>Bacteria</taxon>
        <taxon>Bacillati</taxon>
        <taxon>Actinomycetota</taxon>
        <taxon>Actinomycetes</taxon>
        <taxon>Micrococcales</taxon>
        <taxon>Dermacoccaceae</taxon>
        <taxon>Dermacoccus</taxon>
    </lineage>
</organism>
<evidence type="ECO:0000256" key="3">
    <source>
        <dbReference type="ARBA" id="ARBA00022576"/>
    </source>
</evidence>
<sequence>MAGMSLPAAQPSRRSDVEPFHVMEVLAAAAERQRTHGDVISLCAGQPSTGAPRAAREAAVAAIEADALGYTETVGIRPLREAIAAYHRDLGVDDVSADDVVVTTGSSGAFTLLFLAAFDGGDEVWMTRPGYPAYRNTLRALGTSVVELACGAEVRYQPTVAMLEAERAARGAAPKGLVVASPANPTGTIIDADELAAIARWCDAHGVLLVSDEIYHGISFGRATSSAWQTSRQGAVIGSVSKFFSMTGWRVGWMLVPAHLRRRVAILASNLTICPPAVSQHAALAALGEAARGELEEHVETYRRNRELVQLRLPEIGVTTYAPPDGAFYAWCDVAHLTDDSARWCADVLAATGVAITPGVDFDPADGHRFMRMSLAVASDELDEAFDRMVRFVDSSS</sequence>
<evidence type="ECO:0000256" key="4">
    <source>
        <dbReference type="ARBA" id="ARBA00022679"/>
    </source>
</evidence>
<dbReference type="GO" id="GO:0008483">
    <property type="term" value="F:transaminase activity"/>
    <property type="evidence" value="ECO:0007669"/>
    <property type="project" value="UniProtKB-KW"/>
</dbReference>
<proteinExistence type="inferred from homology"/>
<dbReference type="InterPro" id="IPR050596">
    <property type="entry name" value="AspAT/PAT-like"/>
</dbReference>
<keyword evidence="5" id="KW-0663">Pyridoxal phosphate</keyword>
<evidence type="ECO:0000256" key="2">
    <source>
        <dbReference type="ARBA" id="ARBA00007441"/>
    </source>
</evidence>
<comment type="caution">
    <text evidence="8">The sequence shown here is derived from an EMBL/GenBank/DDBJ whole genome shotgun (WGS) entry which is preliminary data.</text>
</comment>
<keyword evidence="9" id="KW-1185">Reference proteome</keyword>
<keyword evidence="3 6" id="KW-0032">Aminotransferase</keyword>
<dbReference type="InterPro" id="IPR015421">
    <property type="entry name" value="PyrdxlP-dep_Trfase_major"/>
</dbReference>
<protein>
    <recommendedName>
        <fullName evidence="6">Aminotransferase</fullName>
        <ecNumber evidence="6">2.6.1.-</ecNumber>
    </recommendedName>
</protein>
<dbReference type="SUPFAM" id="SSF53383">
    <property type="entry name" value="PLP-dependent transferases"/>
    <property type="match status" value="1"/>
</dbReference>
<gene>
    <name evidence="8" type="ORF">GCM10009762_19780</name>
</gene>
<dbReference type="InterPro" id="IPR004839">
    <property type="entry name" value="Aminotransferase_I/II_large"/>
</dbReference>
<dbReference type="EMBL" id="BAAANV010000037">
    <property type="protein sequence ID" value="GAA1546564.1"/>
    <property type="molecule type" value="Genomic_DNA"/>
</dbReference>
<reference evidence="8 9" key="1">
    <citation type="journal article" date="2019" name="Int. J. Syst. Evol. Microbiol.">
        <title>The Global Catalogue of Microorganisms (GCM) 10K type strain sequencing project: providing services to taxonomists for standard genome sequencing and annotation.</title>
        <authorList>
            <consortium name="The Broad Institute Genomics Platform"/>
            <consortium name="The Broad Institute Genome Sequencing Center for Infectious Disease"/>
            <person name="Wu L."/>
            <person name="Ma J."/>
        </authorList>
    </citation>
    <scope>NUCLEOTIDE SEQUENCE [LARGE SCALE GENOMIC DNA]</scope>
    <source>
        <strain evidence="8 9">JCM 14588</strain>
    </source>
</reference>
<comment type="similarity">
    <text evidence="2 6">Belongs to the class-I pyridoxal-phosphate-dependent aminotransferase family.</text>
</comment>
<dbReference type="Pfam" id="PF00155">
    <property type="entry name" value="Aminotran_1_2"/>
    <property type="match status" value="1"/>
</dbReference>
<dbReference type="CDD" id="cd00609">
    <property type="entry name" value="AAT_like"/>
    <property type="match status" value="1"/>
</dbReference>
<dbReference type="PANTHER" id="PTHR46383:SF2">
    <property type="entry name" value="AMINOTRANSFERASE"/>
    <property type="match status" value="1"/>
</dbReference>
<keyword evidence="4 6" id="KW-0808">Transferase</keyword>
<dbReference type="InterPro" id="IPR004838">
    <property type="entry name" value="NHTrfase_class1_PyrdxlP-BS"/>
</dbReference>
<name>A0ABN2BUS7_9MICO</name>
<dbReference type="EC" id="2.6.1.-" evidence="6"/>
<dbReference type="Proteomes" id="UP001501288">
    <property type="component" value="Unassembled WGS sequence"/>
</dbReference>
<evidence type="ECO:0000256" key="1">
    <source>
        <dbReference type="ARBA" id="ARBA00001933"/>
    </source>
</evidence>
<evidence type="ECO:0000259" key="7">
    <source>
        <dbReference type="Pfam" id="PF00155"/>
    </source>
</evidence>
<evidence type="ECO:0000313" key="8">
    <source>
        <dbReference type="EMBL" id="GAA1546564.1"/>
    </source>
</evidence>
<accession>A0ABN2BUS7</accession>
<dbReference type="Gene3D" id="3.40.640.10">
    <property type="entry name" value="Type I PLP-dependent aspartate aminotransferase-like (Major domain)"/>
    <property type="match status" value="1"/>
</dbReference>
<dbReference type="InterPro" id="IPR015424">
    <property type="entry name" value="PyrdxlP-dep_Trfase"/>
</dbReference>